<comment type="caution">
    <text evidence="6">The sequence shown here is derived from an EMBL/GenBank/DDBJ whole genome shotgun (WGS) entry which is preliminary data.</text>
</comment>
<evidence type="ECO:0000259" key="5">
    <source>
        <dbReference type="Pfam" id="PF00082"/>
    </source>
</evidence>
<evidence type="ECO:0000256" key="1">
    <source>
        <dbReference type="ARBA" id="ARBA00022670"/>
    </source>
</evidence>
<dbReference type="InterPro" id="IPR023828">
    <property type="entry name" value="Peptidase_S8_Ser-AS"/>
</dbReference>
<dbReference type="PROSITE" id="PS00138">
    <property type="entry name" value="SUBTILASE_SER"/>
    <property type="match status" value="1"/>
</dbReference>
<protein>
    <submittedName>
        <fullName evidence="6">S8 family serine peptidase</fullName>
    </submittedName>
</protein>
<dbReference type="InterPro" id="IPR000209">
    <property type="entry name" value="Peptidase_S8/S53_dom"/>
</dbReference>
<feature type="domain" description="Peptidase S8/S53" evidence="5">
    <location>
        <begin position="101"/>
        <end position="253"/>
    </location>
</feature>
<organism evidence="6 7">
    <name type="scientific">Halonatronomonas betaini</name>
    <dbReference type="NCBI Taxonomy" id="2778430"/>
    <lineage>
        <taxon>Bacteria</taxon>
        <taxon>Bacillati</taxon>
        <taxon>Bacillota</taxon>
        <taxon>Clostridia</taxon>
        <taxon>Halanaerobiales</taxon>
        <taxon>Halarsenatibacteraceae</taxon>
        <taxon>Halonatronomonas</taxon>
    </lineage>
</organism>
<evidence type="ECO:0000256" key="2">
    <source>
        <dbReference type="ARBA" id="ARBA00022801"/>
    </source>
</evidence>
<dbReference type="Pfam" id="PF00082">
    <property type="entry name" value="Peptidase_S8"/>
    <property type="match status" value="1"/>
</dbReference>
<name>A0A931AW16_9FIRM</name>
<keyword evidence="4" id="KW-1133">Transmembrane helix</keyword>
<keyword evidence="4" id="KW-0472">Membrane</keyword>
<accession>A0A931AW16</accession>
<dbReference type="RefSeq" id="WP_270454102.1">
    <property type="nucleotide sequence ID" value="NZ_JADPIE010000004.1"/>
</dbReference>
<dbReference type="InterPro" id="IPR036852">
    <property type="entry name" value="Peptidase_S8/S53_dom_sf"/>
</dbReference>
<reference evidence="6" key="1">
    <citation type="submission" date="2020-11" db="EMBL/GenBank/DDBJ databases">
        <title>Halonatronomonas betainensis gen. nov., sp. nov. a novel haloalkaliphilic representative of the family Halanaerobiacae capable of betaine degradation.</title>
        <authorList>
            <person name="Boltyanskaya Y."/>
            <person name="Kevbrin V."/>
            <person name="Detkova E."/>
            <person name="Grouzdev D.S."/>
            <person name="Koziaeva V."/>
            <person name="Zhilina T."/>
        </authorList>
    </citation>
    <scope>NUCLEOTIDE SEQUENCE</scope>
    <source>
        <strain evidence="6">Z-7014</strain>
    </source>
</reference>
<keyword evidence="4" id="KW-0812">Transmembrane</keyword>
<gene>
    <name evidence="6" type="ORF">I0Q91_08660</name>
</gene>
<dbReference type="EMBL" id="JADPIE010000004">
    <property type="protein sequence ID" value="MBF8437146.1"/>
    <property type="molecule type" value="Genomic_DNA"/>
</dbReference>
<dbReference type="SUPFAM" id="SSF52743">
    <property type="entry name" value="Subtilisin-like"/>
    <property type="match status" value="1"/>
</dbReference>
<evidence type="ECO:0000313" key="6">
    <source>
        <dbReference type="EMBL" id="MBF8437146.1"/>
    </source>
</evidence>
<dbReference type="Gene3D" id="3.40.50.200">
    <property type="entry name" value="Peptidase S8/S53 domain"/>
    <property type="match status" value="1"/>
</dbReference>
<keyword evidence="2" id="KW-0378">Hydrolase</keyword>
<sequence length="494" mass="57964">MKKILILLLALALIFGSLALYYELQRGEEKPVIVYIIDASFNPMFGPTNRIQRPDDYRLRPGHGQLVREIIESSAGTSNLIIREREIQPISQAERRQQFEEFLQEIYFEQIVNQNKRVLINISLAFMDGNQVEEELFQNLKDMGITTIAAAGNSGDDYLYYPASYEGTFSITSGSRRGLADYATYNNRVDLAASGDVVRYLPGRMSSFQTITYRQAGTSFAAPRVTGLLAGILSRSSKDYSGEELIEIAKDNARIINDSISLISPNRLLYNTDNKFFWRQLYLRGVLILFAISIFPSWYLIKYKRLLIRYRNINSPEKYFVYFNKLNIKEAKKVKETIKESFEDKFDFNQFLDFLRYWLLKKKEDPEKLADKLLKHAPDYTDNLTNDCTFFKFTNEIESTASRNKIDQFSRFWLEILKQKEEWNRVKRFTIDNLETARDPWLIYYFLVTLIDLREQSYLSADEVENINNKLERIKKKDDPLIKESLILWYNKIE</sequence>
<dbReference type="AlphaFoldDB" id="A0A931AW16"/>
<evidence type="ECO:0000256" key="3">
    <source>
        <dbReference type="ARBA" id="ARBA00022825"/>
    </source>
</evidence>
<dbReference type="GO" id="GO:0004252">
    <property type="term" value="F:serine-type endopeptidase activity"/>
    <property type="evidence" value="ECO:0007669"/>
    <property type="project" value="InterPro"/>
</dbReference>
<proteinExistence type="predicted"/>
<keyword evidence="1" id="KW-0645">Protease</keyword>
<evidence type="ECO:0000256" key="4">
    <source>
        <dbReference type="SAM" id="Phobius"/>
    </source>
</evidence>
<keyword evidence="7" id="KW-1185">Reference proteome</keyword>
<keyword evidence="3" id="KW-0720">Serine protease</keyword>
<dbReference type="GO" id="GO:0006508">
    <property type="term" value="P:proteolysis"/>
    <property type="evidence" value="ECO:0007669"/>
    <property type="project" value="UniProtKB-KW"/>
</dbReference>
<feature type="transmembrane region" description="Helical" evidence="4">
    <location>
        <begin position="281"/>
        <end position="301"/>
    </location>
</feature>
<evidence type="ECO:0000313" key="7">
    <source>
        <dbReference type="Proteomes" id="UP000621436"/>
    </source>
</evidence>
<dbReference type="Proteomes" id="UP000621436">
    <property type="component" value="Unassembled WGS sequence"/>
</dbReference>